<proteinExistence type="predicted"/>
<organism evidence="2 3">
    <name type="scientific">Castanea mollissima</name>
    <name type="common">Chinese chestnut</name>
    <dbReference type="NCBI Taxonomy" id="60419"/>
    <lineage>
        <taxon>Eukaryota</taxon>
        <taxon>Viridiplantae</taxon>
        <taxon>Streptophyta</taxon>
        <taxon>Embryophyta</taxon>
        <taxon>Tracheophyta</taxon>
        <taxon>Spermatophyta</taxon>
        <taxon>Magnoliopsida</taxon>
        <taxon>eudicotyledons</taxon>
        <taxon>Gunneridae</taxon>
        <taxon>Pentapetalae</taxon>
        <taxon>rosids</taxon>
        <taxon>fabids</taxon>
        <taxon>Fagales</taxon>
        <taxon>Fagaceae</taxon>
        <taxon>Castanea</taxon>
    </lineage>
</organism>
<evidence type="ECO:0000313" key="3">
    <source>
        <dbReference type="Proteomes" id="UP000737018"/>
    </source>
</evidence>
<dbReference type="EMBL" id="JRKL02001133">
    <property type="protein sequence ID" value="KAF3965829.1"/>
    <property type="molecule type" value="Genomic_DNA"/>
</dbReference>
<dbReference type="Proteomes" id="UP000737018">
    <property type="component" value="Unassembled WGS sequence"/>
</dbReference>
<name>A0A8J4RDE5_9ROSI</name>
<comment type="caution">
    <text evidence="2">The sequence shown here is derived from an EMBL/GenBank/DDBJ whole genome shotgun (WGS) entry which is preliminary data.</text>
</comment>
<feature type="region of interest" description="Disordered" evidence="1">
    <location>
        <begin position="1"/>
        <end position="22"/>
    </location>
</feature>
<feature type="compositionally biased region" description="Basic and acidic residues" evidence="1">
    <location>
        <begin position="1"/>
        <end position="18"/>
    </location>
</feature>
<evidence type="ECO:0000256" key="1">
    <source>
        <dbReference type="SAM" id="MobiDB-lite"/>
    </source>
</evidence>
<gene>
    <name evidence="2" type="ORF">CMV_010014</name>
</gene>
<reference evidence="2" key="1">
    <citation type="submission" date="2020-03" db="EMBL/GenBank/DDBJ databases">
        <title>Castanea mollissima Vanexum genome sequencing.</title>
        <authorList>
            <person name="Staton M."/>
        </authorList>
    </citation>
    <scope>NUCLEOTIDE SEQUENCE</scope>
    <source>
        <tissue evidence="2">Leaf</tissue>
    </source>
</reference>
<accession>A0A8J4RDE5</accession>
<dbReference type="OrthoDB" id="1553646at2759"/>
<keyword evidence="3" id="KW-1185">Reference proteome</keyword>
<evidence type="ECO:0000313" key="2">
    <source>
        <dbReference type="EMBL" id="KAF3965829.1"/>
    </source>
</evidence>
<sequence>MVAGDPHAETTQPDKETPVVEPKSVLHAKSLLGDSERFDGTLQMIDSEMGITADFVAPPKEVFSEVAINAKSNPLKKLPADETMGSKISKNLHLRDDIGLQKDNGPSHMVASSAKNMRPLLVDISNTSGPKVCVDGCPFARYFHEDNISTYEKISRFETPYEIKEMLKSCSLEEGQNLIGQLLADVEAIVLNLELCNPGKFLEVYDCLGEQCEFHKYFDTEGGLAKLAAIVNLKTKKFFLSNFRRAREKRATRVSAWYKEAERASSLLAPAYEEDKAAFNIVKEAMGADWVKNEFHSFVIQMASK</sequence>
<dbReference type="AlphaFoldDB" id="A0A8J4RDE5"/>
<protein>
    <submittedName>
        <fullName evidence="2">Uncharacterized protein</fullName>
    </submittedName>
</protein>